<sequence length="169" mass="18806">MSTISLQNTSANNKNKLTSKGEDSGSVLQPVLVPQLGYSAIQNVLEINKKLIKVLIEYQNYGWIEDPDFIIYQRRLQTNLNYLATVADNYLNFEKINTELDNVSPIDPGSYVATQPFVIPECVKRPPAVDKSRDVGYITPGVTRAIFKSRWEGITLGGGNNNNGNNNNN</sequence>
<evidence type="ECO:0000256" key="1">
    <source>
        <dbReference type="ARBA" id="ARBA00007945"/>
    </source>
</evidence>
<reference evidence="4 5" key="1">
    <citation type="submission" date="2016-08" db="EMBL/GenBank/DDBJ databases">
        <title>A Parts List for Fungal Cellulosomes Revealed by Comparative Genomics.</title>
        <authorList>
            <consortium name="DOE Joint Genome Institute"/>
            <person name="Haitjema C.H."/>
            <person name="Gilmore S.P."/>
            <person name="Henske J.K."/>
            <person name="Solomon K.V."/>
            <person name="De Groot R."/>
            <person name="Kuo A."/>
            <person name="Mondo S.J."/>
            <person name="Salamov A.A."/>
            <person name="Labutti K."/>
            <person name="Zhao Z."/>
            <person name="Chiniquy J."/>
            <person name="Barry K."/>
            <person name="Brewer H.M."/>
            <person name="Purvine S.O."/>
            <person name="Wright A.T."/>
            <person name="Boxma B."/>
            <person name="Van Alen T."/>
            <person name="Hackstein J.H."/>
            <person name="Baker S.E."/>
            <person name="Grigoriev I.V."/>
            <person name="O'Malley M.A."/>
        </authorList>
    </citation>
    <scope>NUCLEOTIDE SEQUENCE [LARGE SCALE GENOMIC DNA]</scope>
    <source>
        <strain evidence="4 5">G1</strain>
    </source>
</reference>
<accession>A0A1Y2BFS7</accession>
<protein>
    <recommendedName>
        <fullName evidence="3">SS18 N-terminal domain-containing protein</fullName>
    </recommendedName>
</protein>
<evidence type="ECO:0000313" key="4">
    <source>
        <dbReference type="EMBL" id="ORY33652.1"/>
    </source>
</evidence>
<dbReference type="EMBL" id="MCOG01000159">
    <property type="protein sequence ID" value="ORY33652.1"/>
    <property type="molecule type" value="Genomic_DNA"/>
</dbReference>
<comment type="caution">
    <text evidence="4">The sequence shown here is derived from an EMBL/GenBank/DDBJ whole genome shotgun (WGS) entry which is preliminary data.</text>
</comment>
<feature type="region of interest" description="Disordered" evidence="2">
    <location>
        <begin position="1"/>
        <end position="23"/>
    </location>
</feature>
<dbReference type="Pfam" id="PF05030">
    <property type="entry name" value="SSXT"/>
    <property type="match status" value="1"/>
</dbReference>
<dbReference type="AlphaFoldDB" id="A0A1Y2BFS7"/>
<keyword evidence="5" id="KW-1185">Reference proteome</keyword>
<dbReference type="Proteomes" id="UP000193920">
    <property type="component" value="Unassembled WGS sequence"/>
</dbReference>
<dbReference type="OrthoDB" id="2530523at2759"/>
<proteinExistence type="inferred from homology"/>
<evidence type="ECO:0000313" key="5">
    <source>
        <dbReference type="Proteomes" id="UP000193920"/>
    </source>
</evidence>
<organism evidence="4 5">
    <name type="scientific">Neocallimastix californiae</name>
    <dbReference type="NCBI Taxonomy" id="1754190"/>
    <lineage>
        <taxon>Eukaryota</taxon>
        <taxon>Fungi</taxon>
        <taxon>Fungi incertae sedis</taxon>
        <taxon>Chytridiomycota</taxon>
        <taxon>Chytridiomycota incertae sedis</taxon>
        <taxon>Neocallimastigomycetes</taxon>
        <taxon>Neocallimastigales</taxon>
        <taxon>Neocallimastigaceae</taxon>
        <taxon>Neocallimastix</taxon>
    </lineage>
</organism>
<name>A0A1Y2BFS7_9FUNG</name>
<gene>
    <name evidence="4" type="ORF">LY90DRAFT_512007</name>
</gene>
<feature type="domain" description="SS18 N-terminal" evidence="3">
    <location>
        <begin position="37"/>
        <end position="94"/>
    </location>
</feature>
<dbReference type="InterPro" id="IPR007726">
    <property type="entry name" value="SS18_N"/>
</dbReference>
<feature type="compositionally biased region" description="Polar residues" evidence="2">
    <location>
        <begin position="1"/>
        <end position="18"/>
    </location>
</feature>
<evidence type="ECO:0000256" key="2">
    <source>
        <dbReference type="SAM" id="MobiDB-lite"/>
    </source>
</evidence>
<comment type="similarity">
    <text evidence="1">Belongs to the SS18 family.</text>
</comment>
<evidence type="ECO:0000259" key="3">
    <source>
        <dbReference type="Pfam" id="PF05030"/>
    </source>
</evidence>
<dbReference type="STRING" id="1754190.A0A1Y2BFS7"/>